<evidence type="ECO:0000313" key="1">
    <source>
        <dbReference type="EnsemblPlants" id="MELO3C033109.2.1"/>
    </source>
</evidence>
<protein>
    <submittedName>
        <fullName evidence="1">Uncharacterized protein</fullName>
    </submittedName>
</protein>
<dbReference type="EnsemblPlants" id="MELO3C033109.2.1">
    <property type="protein sequence ID" value="MELO3C033109.2.1"/>
    <property type="gene ID" value="MELO3C033109.2"/>
</dbReference>
<accession>A0A9I9EFM1</accession>
<organism evidence="1">
    <name type="scientific">Cucumis melo</name>
    <name type="common">Muskmelon</name>
    <dbReference type="NCBI Taxonomy" id="3656"/>
    <lineage>
        <taxon>Eukaryota</taxon>
        <taxon>Viridiplantae</taxon>
        <taxon>Streptophyta</taxon>
        <taxon>Embryophyta</taxon>
        <taxon>Tracheophyta</taxon>
        <taxon>Spermatophyta</taxon>
        <taxon>Magnoliopsida</taxon>
        <taxon>eudicotyledons</taxon>
        <taxon>Gunneridae</taxon>
        <taxon>Pentapetalae</taxon>
        <taxon>rosids</taxon>
        <taxon>fabids</taxon>
        <taxon>Cucurbitales</taxon>
        <taxon>Cucurbitaceae</taxon>
        <taxon>Benincaseae</taxon>
        <taxon>Cucumis</taxon>
    </lineage>
</organism>
<reference evidence="1" key="1">
    <citation type="submission" date="2023-03" db="UniProtKB">
        <authorList>
            <consortium name="EnsemblPlants"/>
        </authorList>
    </citation>
    <scope>IDENTIFICATION</scope>
</reference>
<dbReference type="Gramene" id="MELO3C033109.2.1">
    <property type="protein sequence ID" value="MELO3C033109.2.1"/>
    <property type="gene ID" value="MELO3C033109.2"/>
</dbReference>
<name>A0A9I9EFM1_CUCME</name>
<dbReference type="AlphaFoldDB" id="A0A9I9EFM1"/>
<sequence>MFCLFGEGKLTFLFGNLAFSSWFSLRTINPFHLSILPEMTDLSLSSLPLPPSELSEIMMALEVESSEFEMDGCQREVLESSSNLHSLEQVSGKHDNRFLHMKGLVGECRFYLLCQLIKNVISVIMQIRTSSHLLSFKRLGLPHVLVPMRRSNDLPCLLPHAVSFSSVFHEELVVLWGVDQSIKRSFQPGEFFKGENNKYLGKIIKSDMVGLERRNFQIKK</sequence>
<proteinExistence type="predicted"/>